<keyword evidence="3" id="KW-1185">Reference proteome</keyword>
<protein>
    <recommendedName>
        <fullName evidence="1">Serine aminopeptidase S33 domain-containing protein</fullName>
    </recommendedName>
</protein>
<dbReference type="Proteomes" id="UP001501083">
    <property type="component" value="Unassembled WGS sequence"/>
</dbReference>
<comment type="caution">
    <text evidence="2">The sequence shown here is derived from an EMBL/GenBank/DDBJ whole genome shotgun (WGS) entry which is preliminary data.</text>
</comment>
<feature type="domain" description="Serine aminopeptidase S33" evidence="1">
    <location>
        <begin position="149"/>
        <end position="239"/>
    </location>
</feature>
<evidence type="ECO:0000313" key="2">
    <source>
        <dbReference type="EMBL" id="GAA5068959.1"/>
    </source>
</evidence>
<accession>A0ABP9L5J9</accession>
<dbReference type="RefSeq" id="WP_158982952.1">
    <property type="nucleotide sequence ID" value="NZ_BAABKY010000001.1"/>
</dbReference>
<proteinExistence type="predicted"/>
<dbReference type="PANTHER" id="PTHR43265:SF1">
    <property type="entry name" value="ESTERASE ESTD"/>
    <property type="match status" value="1"/>
</dbReference>
<dbReference type="InterPro" id="IPR053145">
    <property type="entry name" value="AB_hydrolase_Est10"/>
</dbReference>
<dbReference type="EMBL" id="BAABKY010000001">
    <property type="protein sequence ID" value="GAA5068959.1"/>
    <property type="molecule type" value="Genomic_DNA"/>
</dbReference>
<evidence type="ECO:0000313" key="3">
    <source>
        <dbReference type="Proteomes" id="UP001501083"/>
    </source>
</evidence>
<gene>
    <name evidence="2" type="ORF">GCM10025759_05220</name>
</gene>
<dbReference type="Pfam" id="PF12146">
    <property type="entry name" value="Hydrolase_4"/>
    <property type="match status" value="1"/>
</dbReference>
<organism evidence="2 3">
    <name type="scientific">Lysobacter panacisoli</name>
    <dbReference type="NCBI Taxonomy" id="1255263"/>
    <lineage>
        <taxon>Bacteria</taxon>
        <taxon>Pseudomonadati</taxon>
        <taxon>Pseudomonadota</taxon>
        <taxon>Gammaproteobacteria</taxon>
        <taxon>Lysobacterales</taxon>
        <taxon>Lysobacteraceae</taxon>
        <taxon>Lysobacter</taxon>
    </lineage>
</organism>
<dbReference type="InterPro" id="IPR029058">
    <property type="entry name" value="AB_hydrolase_fold"/>
</dbReference>
<dbReference type="SUPFAM" id="SSF53474">
    <property type="entry name" value="alpha/beta-Hydrolases"/>
    <property type="match status" value="1"/>
</dbReference>
<sequence>MASKARKVLVVSLVAVAAIAVAGYWWTRPEKDKPIDPRMACHVAPYRLDDGRIVDISPTSDGGLRWRAMDGRTGRLQQDDAGKWNGTIGWSDRADPTVVQLGTCSAPAMTFEGHRGEKLTFVATETRFQGNGEMLAGRLVMPPGDAPVPIAVLVHGSERYSARTFNYFQRLFAANGIGVFVYDKRGTGDSTGTYSQDFHLLADDAVAALKEARRLAGARAARVGFMGGSQAGWIEPLAATQSDAEFVAVAYGLADTPLAEDRDQVKLDLIAAGHGPDVLAKAREVTDATGAVMVARFKDGYDRLDAVKAKYAGEPWWKDMKGEFTGELVRYPGFALRMFGPMHDEGTSWEYEPMPVLQSVKQPLLWIIAGADREAPPEETRRRLLVVAKDKPNATVVEFPGTDHGIIKFDEVDGERIGTRMSDGYIPMLVDWIRDGKLADAAYGDAQVLARASAE</sequence>
<reference evidence="3" key="1">
    <citation type="journal article" date="2019" name="Int. J. Syst. Evol. Microbiol.">
        <title>The Global Catalogue of Microorganisms (GCM) 10K type strain sequencing project: providing services to taxonomists for standard genome sequencing and annotation.</title>
        <authorList>
            <consortium name="The Broad Institute Genomics Platform"/>
            <consortium name="The Broad Institute Genome Sequencing Center for Infectious Disease"/>
            <person name="Wu L."/>
            <person name="Ma J."/>
        </authorList>
    </citation>
    <scope>NUCLEOTIDE SEQUENCE [LARGE SCALE GENOMIC DNA]</scope>
    <source>
        <strain evidence="3">JCM 19212</strain>
    </source>
</reference>
<dbReference type="InterPro" id="IPR022742">
    <property type="entry name" value="Hydrolase_4"/>
</dbReference>
<dbReference type="PANTHER" id="PTHR43265">
    <property type="entry name" value="ESTERASE ESTD"/>
    <property type="match status" value="1"/>
</dbReference>
<dbReference type="Gene3D" id="3.40.50.1820">
    <property type="entry name" value="alpha/beta hydrolase"/>
    <property type="match status" value="1"/>
</dbReference>
<name>A0ABP9L5J9_9GAMM</name>
<evidence type="ECO:0000259" key="1">
    <source>
        <dbReference type="Pfam" id="PF12146"/>
    </source>
</evidence>